<accession>A0A8S5U947</accession>
<dbReference type="EMBL" id="BK016042">
    <property type="protein sequence ID" value="DAF90999.1"/>
    <property type="molecule type" value="Genomic_DNA"/>
</dbReference>
<evidence type="ECO:0000256" key="1">
    <source>
        <dbReference type="ARBA" id="ARBA00006594"/>
    </source>
</evidence>
<dbReference type="Gene3D" id="3.90.1530.10">
    <property type="entry name" value="Conserved hypothetical protein from pyrococcus furiosus pfu- 392566-001, ParB domain"/>
    <property type="match status" value="1"/>
</dbReference>
<dbReference type="SUPFAM" id="SSF53335">
    <property type="entry name" value="S-adenosyl-L-methionine-dependent methyltransferases"/>
    <property type="match status" value="1"/>
</dbReference>
<dbReference type="InterPro" id="IPR015840">
    <property type="entry name" value="DNA_MeTrfase_ParB"/>
</dbReference>
<dbReference type="InterPro" id="IPR050336">
    <property type="entry name" value="Chromosome_partition/occlusion"/>
</dbReference>
<dbReference type="Pfam" id="PF02195">
    <property type="entry name" value="ParB_N"/>
    <property type="match status" value="1"/>
</dbReference>
<dbReference type="GO" id="GO:0007059">
    <property type="term" value="P:chromosome segregation"/>
    <property type="evidence" value="ECO:0007669"/>
    <property type="project" value="TreeGrafter"/>
</dbReference>
<organism evidence="5">
    <name type="scientific">Siphoviridae sp. ctYM922</name>
    <dbReference type="NCBI Taxonomy" id="2825547"/>
    <lineage>
        <taxon>Viruses</taxon>
        <taxon>Duplodnaviria</taxon>
        <taxon>Heunggongvirae</taxon>
        <taxon>Uroviricota</taxon>
        <taxon>Caudoviricetes</taxon>
    </lineage>
</organism>
<dbReference type="PANTHER" id="PTHR33375">
    <property type="entry name" value="CHROMOSOME-PARTITIONING PROTEIN PARB-RELATED"/>
    <property type="match status" value="1"/>
</dbReference>
<evidence type="ECO:0000259" key="4">
    <source>
        <dbReference type="SMART" id="SM00470"/>
    </source>
</evidence>
<name>A0A8S5U947_9CAUD</name>
<keyword evidence="2 5" id="KW-0489">Methyltransferase</keyword>
<dbReference type="PRINTS" id="PR00508">
    <property type="entry name" value="S21N4MTFRASE"/>
</dbReference>
<comment type="similarity">
    <text evidence="1">Belongs to the N(4)/N(6)-methyltransferase family.</text>
</comment>
<dbReference type="Gene3D" id="3.40.50.150">
    <property type="entry name" value="Vaccinia Virus protein VP39"/>
    <property type="match status" value="1"/>
</dbReference>
<dbReference type="SUPFAM" id="SSF110849">
    <property type="entry name" value="ParB/Sulfiredoxin"/>
    <property type="match status" value="1"/>
</dbReference>
<dbReference type="GO" id="GO:0032259">
    <property type="term" value="P:methylation"/>
    <property type="evidence" value="ECO:0007669"/>
    <property type="project" value="UniProtKB-KW"/>
</dbReference>
<dbReference type="InterPro" id="IPR002052">
    <property type="entry name" value="DNA_methylase_N6_adenine_CS"/>
</dbReference>
<dbReference type="InterPro" id="IPR001091">
    <property type="entry name" value="RM_Methyltransferase"/>
</dbReference>
<sequence length="392" mass="45732">MNLKIEYVSIEELKPYKNNAKIHTAEQIEQIKKSIKDYGMNDPIGVWKDNTIIEGHGRLEACKQLGYKEVPIIRLENLTDEERKAYMLIHNQTTMNTGFDLELLSSELEDITIDLSDYGFEDFKLDELEEPKEIIEDEIPEIEEDNVKTKLGDIYKLGNHILMCGDSTNAEDIKKLLNDNKVDLLVTDPPYNINYEGKTKDKLKIQNDNLSNKEFRDFLIKVFNNANDYIKFGGGFYVWYASNECVNFYTAITQNGDLEIKQQLIWNKNQMVLGRQDYQWKHEPCFYGWKKGATHYFINNRSFTTIMDFKKPQRNDLHPTMKPVELIAFQINNSSRENEIVLDLFGGSGTTLIACEQTNRQCRMMEYDPKYVDVIIKRWEAFTGKKAIKISD</sequence>
<proteinExistence type="inferred from homology"/>
<dbReference type="InterPro" id="IPR002941">
    <property type="entry name" value="DNA_methylase_N4/N6"/>
</dbReference>
<keyword evidence="3" id="KW-0808">Transferase</keyword>
<dbReference type="GO" id="GO:0003677">
    <property type="term" value="F:DNA binding"/>
    <property type="evidence" value="ECO:0007669"/>
    <property type="project" value="InterPro"/>
</dbReference>
<reference evidence="5" key="1">
    <citation type="journal article" date="2021" name="Proc. Natl. Acad. Sci. U.S.A.">
        <title>A Catalog of Tens of Thousands of Viruses from Human Metagenomes Reveals Hidden Associations with Chronic Diseases.</title>
        <authorList>
            <person name="Tisza M.J."/>
            <person name="Buck C.B."/>
        </authorList>
    </citation>
    <scope>NUCLEOTIDE SEQUENCE</scope>
    <source>
        <strain evidence="5">CtYM922</strain>
    </source>
</reference>
<dbReference type="GO" id="GO:0045881">
    <property type="term" value="P:positive regulation of sporulation resulting in formation of a cellular spore"/>
    <property type="evidence" value="ECO:0007669"/>
    <property type="project" value="TreeGrafter"/>
</dbReference>
<evidence type="ECO:0000256" key="3">
    <source>
        <dbReference type="ARBA" id="ARBA00022679"/>
    </source>
</evidence>
<dbReference type="SMART" id="SM00470">
    <property type="entry name" value="ParB"/>
    <property type="match status" value="1"/>
</dbReference>
<evidence type="ECO:0000313" key="5">
    <source>
        <dbReference type="EMBL" id="DAF90999.1"/>
    </source>
</evidence>
<dbReference type="InterPro" id="IPR036086">
    <property type="entry name" value="ParB/Sulfiredoxin_sf"/>
</dbReference>
<dbReference type="Pfam" id="PF01555">
    <property type="entry name" value="N6_N4_Mtase"/>
    <property type="match status" value="1"/>
</dbReference>
<dbReference type="InterPro" id="IPR029063">
    <property type="entry name" value="SAM-dependent_MTases_sf"/>
</dbReference>
<feature type="domain" description="ParB-like N-terminal" evidence="4">
    <location>
        <begin position="6"/>
        <end position="92"/>
    </location>
</feature>
<dbReference type="InterPro" id="IPR003115">
    <property type="entry name" value="ParB_N"/>
</dbReference>
<dbReference type="PIRSF" id="PIRSF036758">
    <property type="entry name" value="Aden_M_ParB"/>
    <property type="match status" value="1"/>
</dbReference>
<dbReference type="PANTHER" id="PTHR33375:SF1">
    <property type="entry name" value="CHROMOSOME-PARTITIONING PROTEIN PARB-RELATED"/>
    <property type="match status" value="1"/>
</dbReference>
<dbReference type="CDD" id="cd16403">
    <property type="entry name" value="ParB_N_like_MT"/>
    <property type="match status" value="1"/>
</dbReference>
<evidence type="ECO:0000256" key="2">
    <source>
        <dbReference type="ARBA" id="ARBA00022603"/>
    </source>
</evidence>
<dbReference type="GO" id="GO:0008170">
    <property type="term" value="F:N-methyltransferase activity"/>
    <property type="evidence" value="ECO:0007669"/>
    <property type="project" value="InterPro"/>
</dbReference>
<dbReference type="PROSITE" id="PS00092">
    <property type="entry name" value="N6_MTASE"/>
    <property type="match status" value="1"/>
</dbReference>
<protein>
    <submittedName>
        <fullName evidence="5">Adenine specific DNA methyltransferase</fullName>
    </submittedName>
</protein>